<evidence type="ECO:0000256" key="1">
    <source>
        <dbReference type="SAM" id="MobiDB-lite"/>
    </source>
</evidence>
<evidence type="ECO:0000313" key="3">
    <source>
        <dbReference type="Proteomes" id="UP000596902"/>
    </source>
</evidence>
<comment type="caution">
    <text evidence="2">The sequence shown here is derived from an EMBL/GenBank/DDBJ whole genome shotgun (WGS) entry which is preliminary data.</text>
</comment>
<protein>
    <submittedName>
        <fullName evidence="2">Uncharacterized protein</fullName>
    </submittedName>
</protein>
<dbReference type="AlphaFoldDB" id="A0A8H7B121"/>
<organism evidence="2 3">
    <name type="scientific">Alternaria burnsii</name>
    <dbReference type="NCBI Taxonomy" id="1187904"/>
    <lineage>
        <taxon>Eukaryota</taxon>
        <taxon>Fungi</taxon>
        <taxon>Dikarya</taxon>
        <taxon>Ascomycota</taxon>
        <taxon>Pezizomycotina</taxon>
        <taxon>Dothideomycetes</taxon>
        <taxon>Pleosporomycetidae</taxon>
        <taxon>Pleosporales</taxon>
        <taxon>Pleosporineae</taxon>
        <taxon>Pleosporaceae</taxon>
        <taxon>Alternaria</taxon>
        <taxon>Alternaria sect. Alternaria</taxon>
    </lineage>
</organism>
<proteinExistence type="predicted"/>
<name>A0A8H7B121_9PLEO</name>
<reference evidence="2" key="2">
    <citation type="submission" date="2020-08" db="EMBL/GenBank/DDBJ databases">
        <title>Draft Genome Sequence of Cumin Blight Pathogen Alternaria burnsii.</title>
        <authorList>
            <person name="Feng Z."/>
        </authorList>
    </citation>
    <scope>NUCLEOTIDE SEQUENCE</scope>
    <source>
        <strain evidence="2">CBS107.38</strain>
    </source>
</reference>
<reference evidence="2" key="1">
    <citation type="submission" date="2020-01" db="EMBL/GenBank/DDBJ databases">
        <authorList>
            <person name="Feng Z.H.Z."/>
        </authorList>
    </citation>
    <scope>NUCLEOTIDE SEQUENCE</scope>
    <source>
        <strain evidence="2">CBS107.38</strain>
    </source>
</reference>
<sequence length="764" mass="86068">MVFIPVGVHDPLRAAFSNGWDNWRDGAPVGPAPHTLEPTAHACEILEDFKSRDGHKIHYKKGMQGCYLAEHNMTDGTRIAQIFIHGVTEWGPGPGERKAWVPYDKIKIGPEWNTNLKDWAITVDALSGLGAVRWRTPPSVGSDIVAQSVTMLIQAFIDTPADFMCGAFESLVADYTVAGLSQIILGGMKDAGVYETMFKANYTSMELLGTARYQINASKGYNKTGVYMRMQTSTANAKYWKRNTKYAYVGKTEEDFRSRFLSHPRGTNKYSILNQNSTTLTSFALCVLSKKHPTKLFYLAEQVLLCLLGTYRSEILNAVSYMNQTTIEDQSSQFLSDIAAASYCLKVSSKVFQQTGYVPALMRPTFGISEGANTRSPIDEMESRLDKMLFIRTDHVLQDYHTRKPIEVAEFRRHVPRVANYIDHLFVKGGRSIFAVLKVPPKFESDNKKQKRLIHAVHVSAPIGSTDGINYPKPGAGVQVVVEARLDGKAHKNSWARLPQVGIFKNWDQANSFAVRIEWETEEGSGVWRYRYIQCTKYLHTMADSGVPGSVLRYAKGIAIVHWLFGVQPSWNESWIKKPGGRMRVLQAEYNLMTQSVRFIRPTKPYNVLSFARNSSHNIAMQMDRFNVAGRREDCKSQRARQHCDLCLFLTSMIGNSVSKICTKEGKDKRICTECREWGLPFCSWTSWLRSYIAMQGRNGPDPTEEDWVLYRRVEAALYASPPADTTGLTIEQDLVSLQDAAADDGSDDEDMDDLEIAEDDVME</sequence>
<dbReference type="EMBL" id="JAAABM010000013">
    <property type="protein sequence ID" value="KAF7673330.1"/>
    <property type="molecule type" value="Genomic_DNA"/>
</dbReference>
<feature type="compositionally biased region" description="Acidic residues" evidence="1">
    <location>
        <begin position="742"/>
        <end position="764"/>
    </location>
</feature>
<gene>
    <name evidence="2" type="ORF">GT037_008653</name>
</gene>
<evidence type="ECO:0000313" key="2">
    <source>
        <dbReference type="EMBL" id="KAF7673330.1"/>
    </source>
</evidence>
<dbReference type="RefSeq" id="XP_038783665.1">
    <property type="nucleotide sequence ID" value="XM_038933700.1"/>
</dbReference>
<keyword evidence="3" id="KW-1185">Reference proteome</keyword>
<dbReference type="Proteomes" id="UP000596902">
    <property type="component" value="Unassembled WGS sequence"/>
</dbReference>
<feature type="region of interest" description="Disordered" evidence="1">
    <location>
        <begin position="741"/>
        <end position="764"/>
    </location>
</feature>
<accession>A0A8H7B121</accession>
<dbReference type="GeneID" id="62206878"/>